<proteinExistence type="predicted"/>
<evidence type="ECO:0008006" key="5">
    <source>
        <dbReference type="Google" id="ProtNLM"/>
    </source>
</evidence>
<comment type="caution">
    <text evidence="3">The sequence shown here is derived from an EMBL/GenBank/DDBJ whole genome shotgun (WGS) entry which is preliminary data.</text>
</comment>
<name>A0A1Y5FCB2_9BACT</name>
<feature type="signal peptide" evidence="2">
    <location>
        <begin position="1"/>
        <end position="19"/>
    </location>
</feature>
<dbReference type="EMBL" id="MAAO01000006">
    <property type="protein sequence ID" value="OUR96272.1"/>
    <property type="molecule type" value="Genomic_DNA"/>
</dbReference>
<protein>
    <recommendedName>
        <fullName evidence="5">PE-PGRS family protein</fullName>
    </recommendedName>
</protein>
<dbReference type="Proteomes" id="UP000196531">
    <property type="component" value="Unassembled WGS sequence"/>
</dbReference>
<evidence type="ECO:0000256" key="1">
    <source>
        <dbReference type="SAM" id="MobiDB-lite"/>
    </source>
</evidence>
<feature type="region of interest" description="Disordered" evidence="1">
    <location>
        <begin position="202"/>
        <end position="222"/>
    </location>
</feature>
<organism evidence="3 4">
    <name type="scientific">Halobacteriovorax marinus</name>
    <dbReference type="NCBI Taxonomy" id="97084"/>
    <lineage>
        <taxon>Bacteria</taxon>
        <taxon>Pseudomonadati</taxon>
        <taxon>Bdellovibrionota</taxon>
        <taxon>Bacteriovoracia</taxon>
        <taxon>Bacteriovoracales</taxon>
        <taxon>Halobacteriovoraceae</taxon>
        <taxon>Halobacteriovorax</taxon>
    </lineage>
</organism>
<sequence length="385" mass="36297">MIVIKTLFLFFLPLQFIYALDTGTGSDGVCNLTVALNTSVKSVYNCTEINVTAVVNVTGNTALILKSQGNVTFSGTGSLVLDGIVGANGANTGTSTGGSAGPGGFAGGGCLTDAACGGVSGDDGASGGNGGQGFGGNTASSLAAGQSGGGGGGGARFGTVTLPTSGTNGLDDLGGVINAGAAGVSSYAPESAFESLLVGGSGGGSGGGGDDSGTLHSGGAGGGGGGVLRIQAGGDITVNLGRSITSNGGNGGDGSGAVSGGGGAGSGGAIFLQAEGNILINGSVNATGGTGGDGTHATNNDGGSGGSGRIRFDDGDGIITGTGTITPAAYVTTLPVTGVQQQVFESPISCGSIGVIDKDRSLKLVLSMVFIMLVSYIVSKRSLNI</sequence>
<evidence type="ECO:0000313" key="3">
    <source>
        <dbReference type="EMBL" id="OUR96272.1"/>
    </source>
</evidence>
<gene>
    <name evidence="3" type="ORF">A9Q84_07900</name>
</gene>
<evidence type="ECO:0000256" key="2">
    <source>
        <dbReference type="SAM" id="SignalP"/>
    </source>
</evidence>
<dbReference type="AlphaFoldDB" id="A0A1Y5FCB2"/>
<evidence type="ECO:0000313" key="4">
    <source>
        <dbReference type="Proteomes" id="UP000196531"/>
    </source>
</evidence>
<keyword evidence="2" id="KW-0732">Signal</keyword>
<reference evidence="4" key="1">
    <citation type="journal article" date="2017" name="Proc. Natl. Acad. Sci. U.S.A.">
        <title>Simulation of Deepwater Horizon oil plume reveals substrate specialization within a complex community of hydrocarbon-degraders.</title>
        <authorList>
            <person name="Hu P."/>
            <person name="Dubinsky E.A."/>
            <person name="Probst A.J."/>
            <person name="Wang J."/>
            <person name="Sieber C.M.K."/>
            <person name="Tom L.M."/>
            <person name="Gardinali P."/>
            <person name="Banfield J.F."/>
            <person name="Atlas R.M."/>
            <person name="Andersen G.L."/>
        </authorList>
    </citation>
    <scope>NUCLEOTIDE SEQUENCE [LARGE SCALE GENOMIC DNA]</scope>
</reference>
<feature type="region of interest" description="Disordered" evidence="1">
    <location>
        <begin position="290"/>
        <end position="309"/>
    </location>
</feature>
<accession>A0A1Y5FCB2</accession>
<feature type="chain" id="PRO_5012011797" description="PE-PGRS family protein" evidence="2">
    <location>
        <begin position="20"/>
        <end position="385"/>
    </location>
</feature>